<feature type="non-terminal residue" evidence="6">
    <location>
        <position position="1"/>
    </location>
</feature>
<evidence type="ECO:0000313" key="6">
    <source>
        <dbReference type="EMBL" id="EQD47865.1"/>
    </source>
</evidence>
<evidence type="ECO:0000256" key="2">
    <source>
        <dbReference type="ARBA" id="ARBA00022692"/>
    </source>
</evidence>
<organism evidence="6">
    <name type="scientific">mine drainage metagenome</name>
    <dbReference type="NCBI Taxonomy" id="410659"/>
    <lineage>
        <taxon>unclassified sequences</taxon>
        <taxon>metagenomes</taxon>
        <taxon>ecological metagenomes</taxon>
    </lineage>
</organism>
<name>T1B0H7_9ZZZZ</name>
<evidence type="ECO:0000256" key="1">
    <source>
        <dbReference type="ARBA" id="ARBA00004141"/>
    </source>
</evidence>
<comment type="caution">
    <text evidence="6">The sequence shown here is derived from an EMBL/GenBank/DDBJ whole genome shotgun (WGS) entry which is preliminary data.</text>
</comment>
<comment type="subcellular location">
    <subcellularLocation>
        <location evidence="1">Membrane</location>
        <topology evidence="1">Multi-pass membrane protein</topology>
    </subcellularLocation>
</comment>
<reference evidence="6" key="2">
    <citation type="journal article" date="2014" name="ISME J.">
        <title>Microbial stratification in low pH oxic and suboxic macroscopic growths along an acid mine drainage.</title>
        <authorList>
            <person name="Mendez-Garcia C."/>
            <person name="Mesa V."/>
            <person name="Sprenger R.R."/>
            <person name="Richter M."/>
            <person name="Diez M.S."/>
            <person name="Solano J."/>
            <person name="Bargiela R."/>
            <person name="Golyshina O.V."/>
            <person name="Manteca A."/>
            <person name="Ramos J.L."/>
            <person name="Gallego J.R."/>
            <person name="Llorente I."/>
            <person name="Martins Dos Santos V.A."/>
            <person name="Jensen O.N."/>
            <person name="Pelaez A.I."/>
            <person name="Sanchez J."/>
            <person name="Ferrer M."/>
        </authorList>
    </citation>
    <scope>NUCLEOTIDE SEQUENCE</scope>
</reference>
<dbReference type="SUPFAM" id="SSF161098">
    <property type="entry name" value="MetI-like"/>
    <property type="match status" value="1"/>
</dbReference>
<evidence type="ECO:0000256" key="4">
    <source>
        <dbReference type="ARBA" id="ARBA00023136"/>
    </source>
</evidence>
<gene>
    <name evidence="6" type="ORF">B2A_08255</name>
</gene>
<accession>T1B0H7</accession>
<keyword evidence="4 5" id="KW-0472">Membrane</keyword>
<dbReference type="AlphaFoldDB" id="T1B0H7"/>
<keyword evidence="2 5" id="KW-0812">Transmembrane</keyword>
<evidence type="ECO:0000256" key="3">
    <source>
        <dbReference type="ARBA" id="ARBA00022989"/>
    </source>
</evidence>
<reference evidence="6" key="1">
    <citation type="submission" date="2013-08" db="EMBL/GenBank/DDBJ databases">
        <authorList>
            <person name="Mendez C."/>
            <person name="Richter M."/>
            <person name="Ferrer M."/>
            <person name="Sanchez J."/>
        </authorList>
    </citation>
    <scope>NUCLEOTIDE SEQUENCE</scope>
</reference>
<dbReference type="InterPro" id="IPR035906">
    <property type="entry name" value="MetI-like_sf"/>
</dbReference>
<protein>
    <submittedName>
        <fullName evidence="6">Sugar ABC transporter, permease protein</fullName>
    </submittedName>
</protein>
<evidence type="ECO:0000256" key="5">
    <source>
        <dbReference type="SAM" id="Phobius"/>
    </source>
</evidence>
<proteinExistence type="predicted"/>
<sequence length="56" mass="5905">TLTTGLANVVGGGLSAGNQFPLKLGASLLTTIPIAVLFFVFQRYLVRGRLEGSLKQ</sequence>
<dbReference type="GO" id="GO:0016020">
    <property type="term" value="C:membrane"/>
    <property type="evidence" value="ECO:0007669"/>
    <property type="project" value="UniProtKB-SubCell"/>
</dbReference>
<feature type="transmembrane region" description="Helical" evidence="5">
    <location>
        <begin position="24"/>
        <end position="46"/>
    </location>
</feature>
<dbReference type="EMBL" id="AUZZ01005936">
    <property type="protein sequence ID" value="EQD47865.1"/>
    <property type="molecule type" value="Genomic_DNA"/>
</dbReference>
<keyword evidence="3 5" id="KW-1133">Transmembrane helix</keyword>